<protein>
    <submittedName>
        <fullName evidence="1">Zonadhesin</fullName>
    </submittedName>
</protein>
<sequence>MRHLSWVSLHLSEWTPFNQETHLSVLGNLLLCFFLKPPLRSRMAPPVWTLVLLLGAAWGQGHMPAPAWKEKPPDWKPLARSSRENSILTQCDFEDDSRPLCDWSQVTKDDGDWTRESRPSFASGTAPPGGYPSGEGYYLHMDSSAFHPGGVARLQSPAIWEQGPLCVRFAYYMFGLSWGAQLKLWLASGTKGKHPNLLWKHVNTQSPSWIPTAVTVPLGLVLPSRLTFEGVWGSTTYLDIALDAISIHRGSCNRVCLMQTCNFDTLKDLCGWSWISTASGAKWVQKKGPTGVLDVGPEGDFSSPGDGYYMLLDPKNAKASQKSVLLSPLIQSSGCLSLSFHYVLRGRSPGAGFTAYASVLGSIRKHTIFSGQPGPNWQPVSVNYTGQGQIQFTLVGVFAKIPEPAVAVDAISIAPCGESFPQCDFEDKDHPFCDWVQVLQDGGRWTQGSANTLIHGTGPFGISLSGESHFVYLEADKFSQEGQSYKLVSRPFCAPGAICVAFSYHMDGRGKGTKLRLLLGSPAGSPPSSLWERVGSQGPDWLNDSMAIPSGHQQPMQLMFEVERGSHAAFVVALGFIFISQGTCRGPASTVLPPKPLGLPTGPSETPAHTEKPVTPEETSTTSSEISPVPTEKPVVPAEKLTVPTERPTVPPEKPTILPEGPTIPTEKPTVPTEKTTIPTKKTTIPTEKPTVSTEKTTIPTKKTTIPTEKPTILTEKPTFLPEWPLFPSEWPPVPTEKPMVPTEKTTIPTEKTTIPTEKVTVPTEKTTIPTEKTTISTEKVTVPTEKTTIPTNKTTIPTEKPTILTEEPTFLPEWPLFPSEWPPVPTEKPMVPTERTTIPTEKTTIPTEKSTVPTEKTTIPTEKTTVPTKKSTISTEKPTICIEKTTVPTEKTTVSTEKTTIPTEKTTIPTEKTTVPTEKTTISTEKTTIPTEKTTIPTEKTTVPTEKTTISTEKTTIPTEKTTIPTEKTTVPTEKTTVSTEKTTIPTEKTTIPTEKTTISTEKTTIPTEKTTIPTEKTTVPTEKTTVSTEKTTIPTEKTTIPTEKTTISTEKTTIPTEKTTIPTEKTTISTEKTTVPTKKTPIPTEKPTVPTERPTTPMTPQPSPALVPTQLTVFTMPSTSMTPVTPATTTTPRPTPAMCPPNAHYERCACPASCQSPKPACGLLCKPGCVCNSGFLFHDSRCINASSCDCFYNENYYKTGTEWFSPNCTERCRCQPGSQIECQPYKCGTHTVCQLKHGQYRCHPYGTATCFVYGDPHYSTFDGRYFNFRGKCTYLLAQPCGNSTEPFFRVTVKNEERGLEGVSCLSKVSVTLSETTITLLKGRHTLVGGQRVTLPAIPSGGVFLTPSGRFVQLQTAFGLRVRWDGDQQLYVRVPSTYSSKLCGFCGNYDGDSSNDNKKPDGKPARDEKELGNSWQTSEDEDQACQENQASLPSCDTDLKNTMSRPEYCGRLVVAYGAFQACLPHLRVSSFFDNCLLDMCNFQGLQQVLCTHMSALTETCQEAGYAVKPWRGPQFCPLACPPNSRYTLCAKLCPDTCHSSFSGMACQNRCVEGCECNPGFILSGLQCVPQSECGCLDPTAGYFKVGERWFKPGCRQLCICEGTNRTRCVPWQCQAQELCGQQDGTYGCHPQGSATCTVWGDPHYLTFDGALHHFMGTCTYILTRPCSLKSLENYFFVSATNEFRGGNLEASYVKAVQVQAFGIRVWMLKGRKVMLDGRQVALPLWFAHGRMTVRSSGSFILLYTDFGLQVRYDGYHLVEVTAPSSYAGRLCGMCGNYNNNSLDDNLQPDKRPAVNSVRLGASWKLNELSESGCFAADARPPRCLEKNATDPWSKNCDILVNPQGPFSRCHKVVAPQASFTSCVYGQCGTKGDTFTLCRSLQAYASLCARAGQVLTWRNSTFCPLKCPSGSRYSPCANPCPATCLSLSTPSYCPSSLPCAEGCECQRGHILSGTTCVPLSECGCTSPGGAYHSVGERWYTDKTCSRLCTCSIHNNVSCFQTACKPGQMCWPRNGLMRCRGAGMGVCQIQDRSQYISFDGSYHAVQGACTYVLAKTCHSTMDLPFFKISGKNGQQQDQAHTSYLRKVYVHVFNTLVTLKKDHVLINGTWVPLPATSQIRGVSVISRDGYMVLTISIGVEVKFDGNGFLKIEIPKAYYGKTCGVCGNFNGEEEDELLMPNDELAPDDITYVDSWQDKEIDPSCQDDDKTEEESEKEPETTCQPADLERAQEQCQAAFQTPGWARCASRVILNPFLVRCTDSLCEFGGLSSTLCQSLQAFATACQAQGIRPPIWRNSSFCPLDCPPNYVYTNCFPHCPPTCDNPEGRCKGSSGPSNCEEGCVCEPGYVLKERRCVPRSQCGCRGARGRFLPEGNAWFSSSCSQRCTCRAGAIQCRAFACPASSRCETDEDGKEICKPYRSERCTVYGDPTYRTFDGLGYRFQGRMTYYLVKTVDVLPSGVEPFIVEGRNKMYASHNPIFLHEIIVMVYGYTVQLQHELELVVNGQKVTAPYEPVDQLRVSLRSDRLFVITDFELVVSFNGKNNAVISLPVTYRKLVLGLCGNCDQNKRNDFMLPNGAVTQNLLAFGNSWEVKMTEGSFPRISRAVQEEEVREEAALGFPGVSGCRPEELQLISRTQACGVLVDPEGPFAVCHQTVAPEPFLEHCVSDLCAAHDPKEQEELRCQVLSGYASICQEAGATPASWRDHTHCALSCPANTVYQSCMTPCPASCATLAAPRGCKGPCVEGCASLPGYIYSGAQSLPLAHCGCTNNGIYYQQGDSFVNDDCSQRCTCARTGLLLCEPLGCSPGEVCTLGNLTRGCFRDSPCLQNPCQNDGRCREQGTHFTCECEPGYGGDRCMEPRDVPPPEKPEASNLASILLPLLVPMVVIVLAAVTRGCISRRKGRREKTQSQTRGKPPGAGEPQPHGPQLWRLA</sequence>
<proteinExistence type="predicted"/>
<accession>A0AC11E957</accession>
<reference evidence="1" key="2">
    <citation type="submission" date="2025-08" db="UniProtKB">
        <authorList>
            <consortium name="Ensembl"/>
        </authorList>
    </citation>
    <scope>IDENTIFICATION</scope>
</reference>
<name>A0AC11E957_SHEEP</name>
<dbReference type="Ensembl" id="ENSOART00020053668.1">
    <property type="protein sequence ID" value="ENSOARP00020053408.1"/>
    <property type="gene ID" value="ENSOARG00020015614.2"/>
</dbReference>
<gene>
    <name evidence="1" type="primary">ZAN</name>
</gene>
<reference evidence="1" key="3">
    <citation type="submission" date="2025-09" db="UniProtKB">
        <authorList>
            <consortium name="Ensembl"/>
        </authorList>
    </citation>
    <scope>IDENTIFICATION</scope>
</reference>
<reference evidence="1" key="1">
    <citation type="submission" date="2020-11" db="EMBL/GenBank/DDBJ databases">
        <authorList>
            <person name="Davenport K.M."/>
            <person name="Bickhart D.M."/>
            <person name="Smith T.P.L."/>
            <person name="Murdoch B.M."/>
            <person name="Rosen B.D."/>
        </authorList>
    </citation>
    <scope>NUCLEOTIDE SEQUENCE [LARGE SCALE GENOMIC DNA]</scope>
    <source>
        <strain evidence="1">OAR_USU_Benz2616</strain>
    </source>
</reference>
<organism evidence="1">
    <name type="scientific">Ovis aries</name>
    <name type="common">Sheep</name>
    <dbReference type="NCBI Taxonomy" id="9940"/>
    <lineage>
        <taxon>Eukaryota</taxon>
        <taxon>Metazoa</taxon>
        <taxon>Chordata</taxon>
        <taxon>Craniata</taxon>
        <taxon>Vertebrata</taxon>
        <taxon>Euteleostomi</taxon>
        <taxon>Mammalia</taxon>
        <taxon>Eutheria</taxon>
        <taxon>Laurasiatheria</taxon>
        <taxon>Artiodactyla</taxon>
        <taxon>Ruminantia</taxon>
        <taxon>Pecora</taxon>
        <taxon>Bovidae</taxon>
        <taxon>Caprinae</taxon>
        <taxon>Ovis</taxon>
    </lineage>
</organism>
<evidence type="ECO:0000313" key="1">
    <source>
        <dbReference type="Ensembl" id="ENSOARP00020053408.1"/>
    </source>
</evidence>